<dbReference type="AlphaFoldDB" id="W4M7V3"/>
<dbReference type="InterPro" id="IPR000700">
    <property type="entry name" value="PAS-assoc_C"/>
</dbReference>
<dbReference type="SUPFAM" id="SSF158472">
    <property type="entry name" value="HAMP domain-like"/>
    <property type="match status" value="1"/>
</dbReference>
<dbReference type="InterPro" id="IPR004358">
    <property type="entry name" value="Sig_transdc_His_kin-like_C"/>
</dbReference>
<dbReference type="InterPro" id="IPR013767">
    <property type="entry name" value="PAS_fold"/>
</dbReference>
<dbReference type="SMART" id="SM00388">
    <property type="entry name" value="HisKA"/>
    <property type="match status" value="1"/>
</dbReference>
<dbReference type="SMART" id="SM00387">
    <property type="entry name" value="HATPase_c"/>
    <property type="match status" value="1"/>
</dbReference>
<protein>
    <recommendedName>
        <fullName evidence="3">histidine kinase</fullName>
        <ecNumber evidence="3">2.7.13.3</ecNumber>
    </recommendedName>
</protein>
<evidence type="ECO:0000256" key="7">
    <source>
        <dbReference type="ARBA" id="ARBA00022741"/>
    </source>
</evidence>
<dbReference type="InterPro" id="IPR050351">
    <property type="entry name" value="BphY/WalK/GraS-like"/>
</dbReference>
<keyword evidence="17" id="KW-1185">Reference proteome</keyword>
<dbReference type="GO" id="GO:0016036">
    <property type="term" value="P:cellular response to phosphate starvation"/>
    <property type="evidence" value="ECO:0007669"/>
    <property type="project" value="TreeGrafter"/>
</dbReference>
<dbReference type="Pfam" id="PF00512">
    <property type="entry name" value="HisKA"/>
    <property type="match status" value="1"/>
</dbReference>
<dbReference type="InterPro" id="IPR031967">
    <property type="entry name" value="PhoR_single_Cache-like_dom"/>
</dbReference>
<dbReference type="FunFam" id="3.30.565.10:FF:000006">
    <property type="entry name" value="Sensor histidine kinase WalK"/>
    <property type="match status" value="1"/>
</dbReference>
<dbReference type="PATRIC" id="fig|1429439.4.peg.2916"/>
<dbReference type="InterPro" id="IPR036097">
    <property type="entry name" value="HisK_dim/P_sf"/>
</dbReference>
<evidence type="ECO:0000256" key="12">
    <source>
        <dbReference type="SAM" id="Phobius"/>
    </source>
</evidence>
<dbReference type="PRINTS" id="PR00344">
    <property type="entry name" value="BCTRLSENSOR"/>
</dbReference>
<keyword evidence="10" id="KW-0902">Two-component regulatory system</keyword>
<sequence length="591" mass="65403">MLRPRFLRKLYASYLVLLILTTAIAGALVARHTSQAIHQTVRHTLQTQALLLRGLALQVFDASDPQSLSPRLRSQGAAIGTRITLIRPDGKVVADSEEDPSRLQNHAKRPEIVAARQHHAIGTDIRMSPGLGTSTMYLAQPVQWQGEFLGYIRIAMPLTMLRDRMAYVWRTVLIAGSSAAVVGLLVSLLLARRVAHPLQRMTDMAIQLAGQYAPQPAFMRAKDEIENLTNAFDRMAYNLRDRMETIIQDRSQLLTVLGGMVEGVIAVDEHECVTHMNYAAGTMLRIDPDMSIGKHVWEVTRVRAVIETLGSTINAPESISCEVSITQPQELTLQLNASPLWDSRGELVGAVVVLHDVTDIRRLENIRRDFVANVSHELKTPITTIKGFVETLRDGAIDDREHAYRFLDIIANNGDRLHAIIEDLLSLSRLEQAEQTADLVRQETLLQHVIEKAVQSCEAKAVSRQVTITTVCDPEHRFSLNASLIEQAIVNLLDNAINYSKAGSTIHIAASRHAGEVTVCVQDEGIGIPQEHLPRLFERFYRVDKARSRERGGTGLGLAIVKHIAQVHGGQVSVTSTLGEGSTFTLRLPVV</sequence>
<evidence type="ECO:0000259" key="14">
    <source>
        <dbReference type="PROSITE" id="PS50113"/>
    </source>
</evidence>
<dbReference type="PANTHER" id="PTHR45453">
    <property type="entry name" value="PHOSPHATE REGULON SENSOR PROTEIN PHOR"/>
    <property type="match status" value="1"/>
</dbReference>
<keyword evidence="12" id="KW-0812">Transmembrane</keyword>
<reference evidence="16 17" key="1">
    <citation type="journal article" date="2014" name="Nature">
        <title>An environmental bacterial taxon with a large and distinct metabolic repertoire.</title>
        <authorList>
            <person name="Wilson M.C."/>
            <person name="Mori T."/>
            <person name="Ruckert C."/>
            <person name="Uria A.R."/>
            <person name="Helf M.J."/>
            <person name="Takada K."/>
            <person name="Gernert C."/>
            <person name="Steffens U.A."/>
            <person name="Heycke N."/>
            <person name="Schmitt S."/>
            <person name="Rinke C."/>
            <person name="Helfrich E.J."/>
            <person name="Brachmann A.O."/>
            <person name="Gurgui C."/>
            <person name="Wakimoto T."/>
            <person name="Kracht M."/>
            <person name="Crusemann M."/>
            <person name="Hentschel U."/>
            <person name="Abe I."/>
            <person name="Matsunaga S."/>
            <person name="Kalinowski J."/>
            <person name="Takeyama H."/>
            <person name="Piel J."/>
        </authorList>
    </citation>
    <scope>NUCLEOTIDE SEQUENCE [LARGE SCALE GENOMIC DNA]</scope>
    <source>
        <strain evidence="17">TSY2</strain>
    </source>
</reference>
<comment type="caution">
    <text evidence="16">The sequence shown here is derived from an EMBL/GenBank/DDBJ whole genome shotgun (WGS) entry which is preliminary data.</text>
</comment>
<proteinExistence type="predicted"/>
<dbReference type="SUPFAM" id="SSF55785">
    <property type="entry name" value="PYP-like sensor domain (PAS domain)"/>
    <property type="match status" value="1"/>
</dbReference>
<organism evidence="16 17">
    <name type="scientific">Candidatus Entotheonella gemina</name>
    <dbReference type="NCBI Taxonomy" id="1429439"/>
    <lineage>
        <taxon>Bacteria</taxon>
        <taxon>Pseudomonadati</taxon>
        <taxon>Nitrospinota/Tectimicrobiota group</taxon>
        <taxon>Candidatus Tectimicrobiota</taxon>
        <taxon>Candidatus Entotheonellia</taxon>
        <taxon>Candidatus Entotheonellales</taxon>
        <taxon>Candidatus Entotheonellaceae</taxon>
        <taxon>Candidatus Entotheonella</taxon>
    </lineage>
</organism>
<evidence type="ECO:0000313" key="16">
    <source>
        <dbReference type="EMBL" id="ETX06429.1"/>
    </source>
</evidence>
<dbReference type="InterPro" id="IPR005467">
    <property type="entry name" value="His_kinase_dom"/>
</dbReference>
<dbReference type="InterPro" id="IPR035965">
    <property type="entry name" value="PAS-like_dom_sf"/>
</dbReference>
<gene>
    <name evidence="16" type="ORF">ETSY2_17150</name>
</gene>
<evidence type="ECO:0000256" key="3">
    <source>
        <dbReference type="ARBA" id="ARBA00012438"/>
    </source>
</evidence>
<evidence type="ECO:0000313" key="17">
    <source>
        <dbReference type="Proteomes" id="UP000019140"/>
    </source>
</evidence>
<evidence type="ECO:0000256" key="10">
    <source>
        <dbReference type="ARBA" id="ARBA00023012"/>
    </source>
</evidence>
<evidence type="ECO:0000256" key="9">
    <source>
        <dbReference type="ARBA" id="ARBA00022840"/>
    </source>
</evidence>
<keyword evidence="5" id="KW-0597">Phosphoprotein</keyword>
<keyword evidence="8" id="KW-0418">Kinase</keyword>
<evidence type="ECO:0000256" key="11">
    <source>
        <dbReference type="ARBA" id="ARBA00023136"/>
    </source>
</evidence>
<dbReference type="CDD" id="cd00130">
    <property type="entry name" value="PAS"/>
    <property type="match status" value="1"/>
</dbReference>
<evidence type="ECO:0000256" key="4">
    <source>
        <dbReference type="ARBA" id="ARBA00022475"/>
    </source>
</evidence>
<evidence type="ECO:0000256" key="2">
    <source>
        <dbReference type="ARBA" id="ARBA00004236"/>
    </source>
</evidence>
<dbReference type="EC" id="2.7.13.3" evidence="3"/>
<keyword evidence="12" id="KW-1133">Transmembrane helix</keyword>
<feature type="transmembrane region" description="Helical" evidence="12">
    <location>
        <begin position="167"/>
        <end position="191"/>
    </location>
</feature>
<dbReference type="Pfam" id="PF16736">
    <property type="entry name" value="sCache_like"/>
    <property type="match status" value="1"/>
</dbReference>
<dbReference type="InterPro" id="IPR003660">
    <property type="entry name" value="HAMP_dom"/>
</dbReference>
<evidence type="ECO:0000256" key="5">
    <source>
        <dbReference type="ARBA" id="ARBA00022553"/>
    </source>
</evidence>
<keyword evidence="4" id="KW-1003">Cell membrane</keyword>
<dbReference type="InterPro" id="IPR036890">
    <property type="entry name" value="HATPase_C_sf"/>
</dbReference>
<dbReference type="HOGENOM" id="CLU_000445_89_2_7"/>
<dbReference type="CDD" id="cd06225">
    <property type="entry name" value="HAMP"/>
    <property type="match status" value="1"/>
</dbReference>
<dbReference type="GO" id="GO:0004721">
    <property type="term" value="F:phosphoprotein phosphatase activity"/>
    <property type="evidence" value="ECO:0007669"/>
    <property type="project" value="TreeGrafter"/>
</dbReference>
<keyword evidence="11 12" id="KW-0472">Membrane</keyword>
<dbReference type="CDD" id="cd00082">
    <property type="entry name" value="HisKA"/>
    <property type="match status" value="1"/>
</dbReference>
<dbReference type="Gene3D" id="6.10.340.10">
    <property type="match status" value="1"/>
</dbReference>
<dbReference type="Pfam" id="PF00672">
    <property type="entry name" value="HAMP"/>
    <property type="match status" value="1"/>
</dbReference>
<dbReference type="FunFam" id="1.10.287.130:FF:000008">
    <property type="entry name" value="Two-component sensor histidine kinase"/>
    <property type="match status" value="1"/>
</dbReference>
<dbReference type="CDD" id="cd00075">
    <property type="entry name" value="HATPase"/>
    <property type="match status" value="1"/>
</dbReference>
<keyword evidence="6" id="KW-0808">Transferase</keyword>
<dbReference type="Gene3D" id="3.30.565.10">
    <property type="entry name" value="Histidine kinase-like ATPase, C-terminal domain"/>
    <property type="match status" value="1"/>
</dbReference>
<dbReference type="NCBIfam" id="NF046044">
    <property type="entry name" value="PnpS"/>
    <property type="match status" value="1"/>
</dbReference>
<evidence type="ECO:0000256" key="1">
    <source>
        <dbReference type="ARBA" id="ARBA00000085"/>
    </source>
</evidence>
<dbReference type="GO" id="GO:0006355">
    <property type="term" value="P:regulation of DNA-templated transcription"/>
    <property type="evidence" value="ECO:0007669"/>
    <property type="project" value="InterPro"/>
</dbReference>
<feature type="domain" description="PAC" evidence="14">
    <location>
        <begin position="317"/>
        <end position="369"/>
    </location>
</feature>
<dbReference type="InterPro" id="IPR003661">
    <property type="entry name" value="HisK_dim/P_dom"/>
</dbReference>
<accession>W4M7V3</accession>
<evidence type="ECO:0000256" key="6">
    <source>
        <dbReference type="ARBA" id="ARBA00022679"/>
    </source>
</evidence>
<dbReference type="SUPFAM" id="SSF55874">
    <property type="entry name" value="ATPase domain of HSP90 chaperone/DNA topoisomerase II/histidine kinase"/>
    <property type="match status" value="1"/>
</dbReference>
<dbReference type="GO" id="GO:0005886">
    <property type="term" value="C:plasma membrane"/>
    <property type="evidence" value="ECO:0007669"/>
    <property type="project" value="UniProtKB-SubCell"/>
</dbReference>
<evidence type="ECO:0000259" key="15">
    <source>
        <dbReference type="PROSITE" id="PS50885"/>
    </source>
</evidence>
<dbReference type="InterPro" id="IPR003594">
    <property type="entry name" value="HATPase_dom"/>
</dbReference>
<dbReference type="InterPro" id="IPR000014">
    <property type="entry name" value="PAS"/>
</dbReference>
<comment type="catalytic activity">
    <reaction evidence="1">
        <text>ATP + protein L-histidine = ADP + protein N-phospho-L-histidine.</text>
        <dbReference type="EC" id="2.7.13.3"/>
    </reaction>
</comment>
<dbReference type="GO" id="GO:0000155">
    <property type="term" value="F:phosphorelay sensor kinase activity"/>
    <property type="evidence" value="ECO:0007669"/>
    <property type="project" value="InterPro"/>
</dbReference>
<dbReference type="Pfam" id="PF02518">
    <property type="entry name" value="HATPase_c"/>
    <property type="match status" value="1"/>
</dbReference>
<dbReference type="Proteomes" id="UP000019140">
    <property type="component" value="Unassembled WGS sequence"/>
</dbReference>
<keyword evidence="7" id="KW-0547">Nucleotide-binding</keyword>
<evidence type="ECO:0000256" key="8">
    <source>
        <dbReference type="ARBA" id="ARBA00022777"/>
    </source>
</evidence>
<dbReference type="Gene3D" id="3.30.450.20">
    <property type="entry name" value="PAS domain"/>
    <property type="match status" value="2"/>
</dbReference>
<dbReference type="Gene3D" id="1.10.287.130">
    <property type="match status" value="1"/>
</dbReference>
<name>W4M7V3_9BACT</name>
<keyword evidence="9" id="KW-0067">ATP-binding</keyword>
<dbReference type="EMBL" id="AZHX01000694">
    <property type="protein sequence ID" value="ETX06429.1"/>
    <property type="molecule type" value="Genomic_DNA"/>
</dbReference>
<dbReference type="PROSITE" id="PS50109">
    <property type="entry name" value="HIS_KIN"/>
    <property type="match status" value="1"/>
</dbReference>
<dbReference type="Pfam" id="PF00989">
    <property type="entry name" value="PAS"/>
    <property type="match status" value="1"/>
</dbReference>
<feature type="domain" description="Histidine kinase" evidence="13">
    <location>
        <begin position="373"/>
        <end position="591"/>
    </location>
</feature>
<comment type="subcellular location">
    <subcellularLocation>
        <location evidence="2">Cell membrane</location>
    </subcellularLocation>
</comment>
<feature type="domain" description="HAMP" evidence="15">
    <location>
        <begin position="192"/>
        <end position="244"/>
    </location>
</feature>
<dbReference type="SUPFAM" id="SSF47384">
    <property type="entry name" value="Homodimeric domain of signal transducing histidine kinase"/>
    <property type="match status" value="1"/>
</dbReference>
<dbReference type="PANTHER" id="PTHR45453:SF1">
    <property type="entry name" value="PHOSPHATE REGULON SENSOR PROTEIN PHOR"/>
    <property type="match status" value="1"/>
</dbReference>
<dbReference type="PROSITE" id="PS50113">
    <property type="entry name" value="PAC"/>
    <property type="match status" value="1"/>
</dbReference>
<dbReference type="PROSITE" id="PS50885">
    <property type="entry name" value="HAMP"/>
    <property type="match status" value="1"/>
</dbReference>
<dbReference type="SMART" id="SM00304">
    <property type="entry name" value="HAMP"/>
    <property type="match status" value="1"/>
</dbReference>
<dbReference type="GO" id="GO:0005524">
    <property type="term" value="F:ATP binding"/>
    <property type="evidence" value="ECO:0007669"/>
    <property type="project" value="UniProtKB-KW"/>
</dbReference>
<evidence type="ECO:0000259" key="13">
    <source>
        <dbReference type="PROSITE" id="PS50109"/>
    </source>
</evidence>